<accession>A0ABN8YK11</accession>
<evidence type="ECO:0000313" key="3">
    <source>
        <dbReference type="EMBL" id="CAI9161910.1"/>
    </source>
</evidence>
<keyword evidence="2" id="KW-1133">Transmembrane helix</keyword>
<name>A0ABN8YK11_RANTA</name>
<evidence type="ECO:0000313" key="4">
    <source>
        <dbReference type="Proteomes" id="UP001176941"/>
    </source>
</evidence>
<feature type="compositionally biased region" description="Polar residues" evidence="1">
    <location>
        <begin position="79"/>
        <end position="91"/>
    </location>
</feature>
<evidence type="ECO:0000256" key="1">
    <source>
        <dbReference type="SAM" id="MobiDB-lite"/>
    </source>
</evidence>
<feature type="transmembrane region" description="Helical" evidence="2">
    <location>
        <begin position="6"/>
        <end position="27"/>
    </location>
</feature>
<dbReference type="Proteomes" id="UP001176941">
    <property type="component" value="Chromosome 20"/>
</dbReference>
<keyword evidence="4" id="KW-1185">Reference proteome</keyword>
<keyword evidence="2" id="KW-0812">Transmembrane</keyword>
<feature type="region of interest" description="Disordered" evidence="1">
    <location>
        <begin position="46"/>
        <end position="91"/>
    </location>
</feature>
<sequence>MRSGFLYSLYLFSSFVQGSLFLSAAMLSRMPAPSHARCPHATCHTVATDPSLGPHPRPNSKHNQNQPKKHSWTRDRQLAASSLDSSRAGTMKAVSSYQRARALSQGLAFKGDYILKRKTEKEQK</sequence>
<proteinExistence type="predicted"/>
<keyword evidence="2" id="KW-0472">Membrane</keyword>
<gene>
    <name evidence="3" type="ORF">MRATA1EN1_LOCUS10872</name>
</gene>
<evidence type="ECO:0000256" key="2">
    <source>
        <dbReference type="SAM" id="Phobius"/>
    </source>
</evidence>
<dbReference type="EMBL" id="OX459956">
    <property type="protein sequence ID" value="CAI9161910.1"/>
    <property type="molecule type" value="Genomic_DNA"/>
</dbReference>
<organism evidence="3 4">
    <name type="scientific">Rangifer tarandus platyrhynchus</name>
    <name type="common">Svalbard reindeer</name>
    <dbReference type="NCBI Taxonomy" id="3082113"/>
    <lineage>
        <taxon>Eukaryota</taxon>
        <taxon>Metazoa</taxon>
        <taxon>Chordata</taxon>
        <taxon>Craniata</taxon>
        <taxon>Vertebrata</taxon>
        <taxon>Euteleostomi</taxon>
        <taxon>Mammalia</taxon>
        <taxon>Eutheria</taxon>
        <taxon>Laurasiatheria</taxon>
        <taxon>Artiodactyla</taxon>
        <taxon>Ruminantia</taxon>
        <taxon>Pecora</taxon>
        <taxon>Cervidae</taxon>
        <taxon>Odocoileinae</taxon>
        <taxon>Rangifer</taxon>
    </lineage>
</organism>
<evidence type="ECO:0008006" key="5">
    <source>
        <dbReference type="Google" id="ProtNLM"/>
    </source>
</evidence>
<reference evidence="3" key="1">
    <citation type="submission" date="2023-04" db="EMBL/GenBank/DDBJ databases">
        <authorList>
            <consortium name="ELIXIR-Norway"/>
        </authorList>
    </citation>
    <scope>NUCLEOTIDE SEQUENCE [LARGE SCALE GENOMIC DNA]</scope>
</reference>
<protein>
    <recommendedName>
        <fullName evidence="5">Secreted protein</fullName>
    </recommendedName>
</protein>